<evidence type="ECO:0000256" key="9">
    <source>
        <dbReference type="ARBA" id="ARBA00023279"/>
    </source>
</evidence>
<evidence type="ECO:0000256" key="13">
    <source>
        <dbReference type="SAM" id="SignalP"/>
    </source>
</evidence>
<keyword evidence="13" id="KW-0732">Signal</keyword>
<evidence type="ECO:0000256" key="12">
    <source>
        <dbReference type="SAM" id="MobiDB-lite"/>
    </source>
</evidence>
<dbReference type="Ensembl" id="ENSATET00000016304.3">
    <property type="protein sequence ID" value="ENSATEP00000016051.2"/>
    <property type="gene ID" value="ENSATEG00000011138.3"/>
</dbReference>
<feature type="signal peptide" evidence="13">
    <location>
        <begin position="1"/>
        <end position="23"/>
    </location>
</feature>
<evidence type="ECO:0000256" key="2">
    <source>
        <dbReference type="ARBA" id="ARBA00022475"/>
    </source>
</evidence>
<reference evidence="16" key="2">
    <citation type="submission" date="2025-08" db="UniProtKB">
        <authorList>
            <consortium name="Ensembl"/>
        </authorList>
    </citation>
    <scope>IDENTIFICATION</scope>
</reference>
<dbReference type="GO" id="GO:0035805">
    <property type="term" value="C:egg coat"/>
    <property type="evidence" value="ECO:0007669"/>
    <property type="project" value="UniProtKB-SubCell"/>
</dbReference>
<feature type="chain" id="PRO_5030080516" description="ZP domain-containing protein" evidence="13">
    <location>
        <begin position="24"/>
        <end position="552"/>
    </location>
</feature>
<keyword evidence="6" id="KW-1133">Transmembrane helix</keyword>
<dbReference type="InterPro" id="IPR055355">
    <property type="entry name" value="ZP-C"/>
</dbReference>
<dbReference type="InterPro" id="IPR000519">
    <property type="entry name" value="P_trefoil_dom"/>
</dbReference>
<dbReference type="Gene3D" id="2.60.40.4100">
    <property type="entry name" value="Zona pellucida, ZP-C domain"/>
    <property type="match status" value="1"/>
</dbReference>
<keyword evidence="17" id="KW-1185">Reference proteome</keyword>
<keyword evidence="2" id="KW-1003">Cell membrane</keyword>
<dbReference type="SMART" id="SM00018">
    <property type="entry name" value="PD"/>
    <property type="match status" value="1"/>
</dbReference>
<evidence type="ECO:0000259" key="14">
    <source>
        <dbReference type="PROSITE" id="PS51034"/>
    </source>
</evidence>
<sequence length="552" mass="60215">MAGLRVGLLVVLTGTLLLDSAWCLTKLWNLHGNELWAEPLGPAYDKDLEYVDEKIPEDEIPEPKGEATSDGEATADGGDFHSPGQSRFPTKGGDSSPRNWDSGLDGGSQVEFGNAPPRTWTGGASPKSPWLNVVCSTTGFKITLLTGQLSNLNVLGADHLLPVMEGESCGYEVNPVNNILTIPFTGCNVKQATNYVLQLLYISKFGQIQVATASCPQAVPPWGITPSAPTRDPVTFTASQKAQNCSVSQSEQVRCGRPGISANACEMRGCCVNPFTSACYYPLDECTVDYHIIFAVRYNSASVPVDPTNLFIPGSNCKPVLVNDKVAIYKFRVTECGVRAYDIGYTKIFMVEVQTLVSTLELKFGAITRTAPLKFTIECRYNQRGANNQLLASTGYMVKTPSSVLPSTLVSNGLYGVQLRLATNQTYSTYFPNDHPPLRLLLGNPVYVELNLMSPNPAAVILVNYCVAYPLSAKNALVLIYEGCANPNAPNVAVLKASGIPQNPNQRRFVVTAFQFMDQRTNRYLDEEIYFMCSTEVCRPTEKICVHQCFDG</sequence>
<evidence type="ECO:0000259" key="15">
    <source>
        <dbReference type="PROSITE" id="PS51448"/>
    </source>
</evidence>
<evidence type="ECO:0000313" key="16">
    <source>
        <dbReference type="Ensembl" id="ENSATEP00000016051.2"/>
    </source>
</evidence>
<dbReference type="Pfam" id="PF00100">
    <property type="entry name" value="Zona_pellucida"/>
    <property type="match status" value="1"/>
</dbReference>
<evidence type="ECO:0000256" key="6">
    <source>
        <dbReference type="ARBA" id="ARBA00022989"/>
    </source>
</evidence>
<dbReference type="Gene3D" id="2.60.40.3210">
    <property type="entry name" value="Zona pellucida, ZP-N domain"/>
    <property type="match status" value="1"/>
</dbReference>
<dbReference type="OrthoDB" id="9907024at2759"/>
<dbReference type="SMART" id="SM00241">
    <property type="entry name" value="ZP"/>
    <property type="match status" value="1"/>
</dbReference>
<dbReference type="GeneID" id="113154678"/>
<protein>
    <recommendedName>
        <fullName evidence="18">ZP domain-containing protein</fullName>
    </recommendedName>
</protein>
<dbReference type="GO" id="GO:0035804">
    <property type="term" value="F:structural constituent of egg coat"/>
    <property type="evidence" value="ECO:0007669"/>
    <property type="project" value="TreeGrafter"/>
</dbReference>
<evidence type="ECO:0000256" key="8">
    <source>
        <dbReference type="ARBA" id="ARBA00023157"/>
    </source>
</evidence>
<dbReference type="GeneTree" id="ENSGT00940000163253"/>
<proteinExistence type="predicted"/>
<comment type="subcellular location">
    <subcellularLocation>
        <location evidence="1">Cell membrane</location>
        <topology evidence="1">Single-pass type I membrane protein</topology>
    </subcellularLocation>
    <subcellularLocation>
        <location evidence="10">Zona pellucida</location>
    </subcellularLocation>
</comment>
<feature type="domain" description="ZP" evidence="14">
    <location>
        <begin position="285"/>
        <end position="552"/>
    </location>
</feature>
<evidence type="ECO:0000256" key="5">
    <source>
        <dbReference type="ARBA" id="ARBA00022692"/>
    </source>
</evidence>
<dbReference type="GO" id="GO:0005886">
    <property type="term" value="C:plasma membrane"/>
    <property type="evidence" value="ECO:0007669"/>
    <property type="project" value="UniProtKB-SubCell"/>
</dbReference>
<dbReference type="STRING" id="64144.ENSATEP00000016051"/>
<dbReference type="Pfam" id="PF00088">
    <property type="entry name" value="Trefoil"/>
    <property type="match status" value="1"/>
</dbReference>
<dbReference type="PANTHER" id="PTHR23343">
    <property type="entry name" value="ZONA PELLUCIDA SPERM-BINDING PROTEIN"/>
    <property type="match status" value="1"/>
</dbReference>
<accession>A0A3Q1JMS0</accession>
<dbReference type="InterPro" id="IPR051148">
    <property type="entry name" value="Zona_Pellucida_Domain_gp"/>
</dbReference>
<organism evidence="16 17">
    <name type="scientific">Anabas testudineus</name>
    <name type="common">Climbing perch</name>
    <name type="synonym">Anthias testudineus</name>
    <dbReference type="NCBI Taxonomy" id="64144"/>
    <lineage>
        <taxon>Eukaryota</taxon>
        <taxon>Metazoa</taxon>
        <taxon>Chordata</taxon>
        <taxon>Craniata</taxon>
        <taxon>Vertebrata</taxon>
        <taxon>Euteleostomi</taxon>
        <taxon>Actinopterygii</taxon>
        <taxon>Neopterygii</taxon>
        <taxon>Teleostei</taxon>
        <taxon>Neoteleostei</taxon>
        <taxon>Acanthomorphata</taxon>
        <taxon>Anabantaria</taxon>
        <taxon>Anabantiformes</taxon>
        <taxon>Anabantoidei</taxon>
        <taxon>Anabantidae</taxon>
        <taxon>Anabas</taxon>
    </lineage>
</organism>
<keyword evidence="3" id="KW-0272">Extracellular matrix</keyword>
<feature type="disulfide bond" evidence="11">
    <location>
        <begin position="255"/>
        <end position="270"/>
    </location>
</feature>
<evidence type="ECO:0000313" key="17">
    <source>
        <dbReference type="Proteomes" id="UP000265040"/>
    </source>
</evidence>
<dbReference type="PROSITE" id="PS51034">
    <property type="entry name" value="ZP_2"/>
    <property type="match status" value="1"/>
</dbReference>
<keyword evidence="5" id="KW-0812">Transmembrane</keyword>
<dbReference type="InterPro" id="IPR001507">
    <property type="entry name" value="ZP_dom"/>
</dbReference>
<feature type="disulfide bond" evidence="11">
    <location>
        <begin position="245"/>
        <end position="271"/>
    </location>
</feature>
<dbReference type="PANTHER" id="PTHR23343:SF117">
    <property type="entry name" value="ZONA PELLUCIDA SPERM-BINDING PROTEIN 4-LIKE ISOFORM X1"/>
    <property type="match status" value="1"/>
</dbReference>
<dbReference type="GO" id="GO:0060468">
    <property type="term" value="P:prevention of polyspermy"/>
    <property type="evidence" value="ECO:0007669"/>
    <property type="project" value="TreeGrafter"/>
</dbReference>
<dbReference type="GO" id="GO:0032190">
    <property type="term" value="F:acrosin binding"/>
    <property type="evidence" value="ECO:0007669"/>
    <property type="project" value="TreeGrafter"/>
</dbReference>
<dbReference type="SUPFAM" id="SSF57492">
    <property type="entry name" value="Trefoil"/>
    <property type="match status" value="1"/>
</dbReference>
<evidence type="ECO:0000256" key="11">
    <source>
        <dbReference type="PROSITE-ProRule" id="PRU00779"/>
    </source>
</evidence>
<name>A0A3Q1JMS0_ANATE</name>
<evidence type="ECO:0000256" key="10">
    <source>
        <dbReference type="ARBA" id="ARBA00024183"/>
    </source>
</evidence>
<feature type="region of interest" description="Disordered" evidence="12">
    <location>
        <begin position="56"/>
        <end position="124"/>
    </location>
</feature>
<evidence type="ECO:0000256" key="1">
    <source>
        <dbReference type="ARBA" id="ARBA00004251"/>
    </source>
</evidence>
<dbReference type="Gene3D" id="4.10.110.10">
    <property type="entry name" value="Spasmolytic Protein, domain 1"/>
    <property type="match status" value="1"/>
</dbReference>
<dbReference type="InParanoid" id="A0A3Q1JMS0"/>
<dbReference type="InterPro" id="IPR042235">
    <property type="entry name" value="ZP-C_dom"/>
</dbReference>
<dbReference type="AlphaFoldDB" id="A0A3Q1JMS0"/>
<dbReference type="Proteomes" id="UP000265040">
    <property type="component" value="Chromosome 11"/>
</dbReference>
<keyword evidence="4" id="KW-0165">Cleavage on pair of basic residues</keyword>
<dbReference type="CDD" id="cd00111">
    <property type="entry name" value="Trefoil"/>
    <property type="match status" value="1"/>
</dbReference>
<evidence type="ECO:0000256" key="7">
    <source>
        <dbReference type="ARBA" id="ARBA00023136"/>
    </source>
</evidence>
<keyword evidence="7" id="KW-0472">Membrane</keyword>
<keyword evidence="3" id="KW-0964">Secreted</keyword>
<evidence type="ECO:0008006" key="18">
    <source>
        <dbReference type="Google" id="ProtNLM"/>
    </source>
</evidence>
<comment type="caution">
    <text evidence="11">Lacks conserved residue(s) required for the propagation of feature annotation.</text>
</comment>
<dbReference type="RefSeq" id="XP_026204791.1">
    <property type="nucleotide sequence ID" value="XM_026349006.1"/>
</dbReference>
<reference evidence="16" key="1">
    <citation type="submission" date="2021-04" db="EMBL/GenBank/DDBJ databases">
        <authorList>
            <consortium name="Wellcome Sanger Institute Data Sharing"/>
        </authorList>
    </citation>
    <scope>NUCLEOTIDE SEQUENCE [LARGE SCALE GENOMIC DNA]</scope>
</reference>
<keyword evidence="8 11" id="KW-1015">Disulfide bond</keyword>
<feature type="domain" description="P-type" evidence="15">
    <location>
        <begin position="243"/>
        <end position="283"/>
    </location>
</feature>
<evidence type="ECO:0000256" key="3">
    <source>
        <dbReference type="ARBA" id="ARBA00022530"/>
    </source>
</evidence>
<evidence type="ECO:0000256" key="4">
    <source>
        <dbReference type="ARBA" id="ARBA00022685"/>
    </source>
</evidence>
<dbReference type="GO" id="GO:0007339">
    <property type="term" value="P:binding of sperm to zona pellucida"/>
    <property type="evidence" value="ECO:0007669"/>
    <property type="project" value="TreeGrafter"/>
</dbReference>
<keyword evidence="9" id="KW-0278">Fertilization</keyword>
<dbReference type="InterPro" id="IPR044913">
    <property type="entry name" value="P_trefoil_dom_sf"/>
</dbReference>
<dbReference type="PROSITE" id="PS51448">
    <property type="entry name" value="P_TREFOIL_2"/>
    <property type="match status" value="1"/>
</dbReference>
<reference evidence="16" key="3">
    <citation type="submission" date="2025-09" db="UniProtKB">
        <authorList>
            <consortium name="Ensembl"/>
        </authorList>
    </citation>
    <scope>IDENTIFICATION</scope>
</reference>